<dbReference type="Gene3D" id="3.20.20.80">
    <property type="entry name" value="Glycosidases"/>
    <property type="match status" value="1"/>
</dbReference>
<keyword evidence="4" id="KW-1185">Reference proteome</keyword>
<dbReference type="SUPFAM" id="SSF51445">
    <property type="entry name" value="(Trans)glycosidases"/>
    <property type="match status" value="1"/>
</dbReference>
<name>A0ABR8L4R1_9ACTN</name>
<dbReference type="InterPro" id="IPR010720">
    <property type="entry name" value="Alpha-L-AF_C"/>
</dbReference>
<dbReference type="Pfam" id="PF06964">
    <property type="entry name" value="Alpha-L-AF_C"/>
    <property type="match status" value="1"/>
</dbReference>
<proteinExistence type="predicted"/>
<reference evidence="3 4" key="1">
    <citation type="submission" date="2020-09" db="EMBL/GenBank/DDBJ databases">
        <title>Actinomycete isolated from the Camponotus japonicus Mayr.</title>
        <authorList>
            <person name="Gong X."/>
        </authorList>
    </citation>
    <scope>NUCLEOTIDE SEQUENCE [LARGE SCALE GENOMIC DNA]</scope>
    <source>
        <strain evidence="3 4">2C-HV3</strain>
    </source>
</reference>
<evidence type="ECO:0000313" key="4">
    <source>
        <dbReference type="Proteomes" id="UP000653231"/>
    </source>
</evidence>
<organism evidence="3 4">
    <name type="scientific">Microbispora bryophytorum subsp. camponoti</name>
    <dbReference type="NCBI Taxonomy" id="1677852"/>
    <lineage>
        <taxon>Bacteria</taxon>
        <taxon>Bacillati</taxon>
        <taxon>Actinomycetota</taxon>
        <taxon>Actinomycetes</taxon>
        <taxon>Streptosporangiales</taxon>
        <taxon>Streptosporangiaceae</taxon>
        <taxon>Microbispora</taxon>
    </lineage>
</organism>
<evidence type="ECO:0000259" key="2">
    <source>
        <dbReference type="SMART" id="SM00813"/>
    </source>
</evidence>
<evidence type="ECO:0000256" key="1">
    <source>
        <dbReference type="ARBA" id="ARBA00023180"/>
    </source>
</evidence>
<feature type="domain" description="Alpha-L-arabinofuranosidase C-terminal" evidence="2">
    <location>
        <begin position="44"/>
        <end position="125"/>
    </location>
</feature>
<dbReference type="InterPro" id="IPR051563">
    <property type="entry name" value="Glycosyl_Hydrolase_51"/>
</dbReference>
<comment type="caution">
    <text evidence="3">The sequence shown here is derived from an EMBL/GenBank/DDBJ whole genome shotgun (WGS) entry which is preliminary data.</text>
</comment>
<dbReference type="InterPro" id="IPR017853">
    <property type="entry name" value="GH"/>
</dbReference>
<gene>
    <name evidence="3" type="ORF">IEQ31_09880</name>
</gene>
<dbReference type="Proteomes" id="UP000653231">
    <property type="component" value="Unassembled WGS sequence"/>
</dbReference>
<keyword evidence="1" id="KW-0325">Glycoprotein</keyword>
<accession>A0ABR8L4R1</accession>
<sequence>MWQFARDQKADLVDEHYYNDPSWFLADNHRYDTYDRSGPHVFVGEYASKGNTYWNALTEASYLTGIERNSDVVELASYALLLSNVDYVNWTPDLIWFDNDQVYGSPSYYVQRMFSRNVGDTVLPST</sequence>
<protein>
    <recommendedName>
        <fullName evidence="2">Alpha-L-arabinofuranosidase C-terminal domain-containing protein</fullName>
    </recommendedName>
</protein>
<evidence type="ECO:0000313" key="3">
    <source>
        <dbReference type="EMBL" id="MBD3143483.1"/>
    </source>
</evidence>
<dbReference type="EMBL" id="JACXRZ010000006">
    <property type="protein sequence ID" value="MBD3143483.1"/>
    <property type="molecule type" value="Genomic_DNA"/>
</dbReference>
<dbReference type="PANTHER" id="PTHR31776">
    <property type="entry name" value="ALPHA-L-ARABINOFURANOSIDASE 1"/>
    <property type="match status" value="1"/>
</dbReference>
<dbReference type="PANTHER" id="PTHR31776:SF0">
    <property type="entry name" value="ALPHA-L-ARABINOFURANOSIDASE 1"/>
    <property type="match status" value="1"/>
</dbReference>
<dbReference type="SMART" id="SM00813">
    <property type="entry name" value="Alpha-L-AF_C"/>
    <property type="match status" value="1"/>
</dbReference>